<feature type="binding site" evidence="10">
    <location>
        <begin position="398"/>
        <end position="401"/>
    </location>
    <ligand>
        <name>substrate</name>
    </ligand>
</feature>
<feature type="domain" description="ThiC-associated" evidence="11">
    <location>
        <begin position="21"/>
        <end position="98"/>
    </location>
</feature>
<evidence type="ECO:0000256" key="6">
    <source>
        <dbReference type="ARBA" id="ARBA00022977"/>
    </source>
</evidence>
<dbReference type="Pfam" id="PF13667">
    <property type="entry name" value="ThiC-associated"/>
    <property type="match status" value="1"/>
</dbReference>
<dbReference type="PANTHER" id="PTHR30557:SF1">
    <property type="entry name" value="PHOSPHOMETHYLPYRIMIDINE SYNTHASE, CHLOROPLASTIC"/>
    <property type="match status" value="1"/>
</dbReference>
<feature type="binding site" evidence="10">
    <location>
        <begin position="357"/>
        <end position="359"/>
    </location>
    <ligand>
        <name>substrate</name>
    </ligand>
</feature>
<dbReference type="SFLD" id="SFLDG01114">
    <property type="entry name" value="phosphomethylpyrimidine_syntha"/>
    <property type="match status" value="1"/>
</dbReference>
<dbReference type="Gene3D" id="6.10.250.620">
    <property type="match status" value="1"/>
</dbReference>
<dbReference type="Pfam" id="PF01964">
    <property type="entry name" value="ThiC_Rad_SAM"/>
    <property type="match status" value="1"/>
</dbReference>
<dbReference type="InterPro" id="IPR002817">
    <property type="entry name" value="ThiC/BzaA/B"/>
</dbReference>
<feature type="binding site" evidence="10">
    <location>
        <position position="505"/>
    </location>
    <ligand>
        <name>Zn(2+)</name>
        <dbReference type="ChEBI" id="CHEBI:29105"/>
    </ligand>
</feature>
<comment type="similarity">
    <text evidence="10">Belongs to the ThiC family.</text>
</comment>
<evidence type="ECO:0000256" key="9">
    <source>
        <dbReference type="ARBA" id="ARBA00023239"/>
    </source>
</evidence>
<dbReference type="RefSeq" id="WP_150719554.1">
    <property type="nucleotide sequence ID" value="NZ_CABPRV010000001.1"/>
</dbReference>
<keyword evidence="9 10" id="KW-0456">Lyase</keyword>
<dbReference type="Proteomes" id="UP000366065">
    <property type="component" value="Unassembled WGS sequence"/>
</dbReference>
<evidence type="ECO:0000313" key="12">
    <source>
        <dbReference type="EMBL" id="VVD61676.1"/>
    </source>
</evidence>
<evidence type="ECO:0000256" key="5">
    <source>
        <dbReference type="ARBA" id="ARBA00022833"/>
    </source>
</evidence>
<evidence type="ECO:0000313" key="13">
    <source>
        <dbReference type="Proteomes" id="UP000366065"/>
    </source>
</evidence>
<name>A0ABY6VTR3_9BURK</name>
<dbReference type="InterPro" id="IPR038521">
    <property type="entry name" value="ThiC/Bza_core_dom"/>
</dbReference>
<comment type="catalytic activity">
    <reaction evidence="10">
        <text>5-amino-1-(5-phospho-beta-D-ribosyl)imidazole + S-adenosyl-L-methionine = 4-amino-2-methyl-5-(phosphooxymethyl)pyrimidine + CO + 5'-deoxyadenosine + formate + L-methionine + 3 H(+)</text>
        <dbReference type="Rhea" id="RHEA:24840"/>
        <dbReference type="ChEBI" id="CHEBI:15378"/>
        <dbReference type="ChEBI" id="CHEBI:15740"/>
        <dbReference type="ChEBI" id="CHEBI:17245"/>
        <dbReference type="ChEBI" id="CHEBI:17319"/>
        <dbReference type="ChEBI" id="CHEBI:57844"/>
        <dbReference type="ChEBI" id="CHEBI:58354"/>
        <dbReference type="ChEBI" id="CHEBI:59789"/>
        <dbReference type="ChEBI" id="CHEBI:137981"/>
        <dbReference type="EC" id="4.1.99.17"/>
    </reaction>
</comment>
<keyword evidence="2 10" id="KW-0004">4Fe-4S</keyword>
<dbReference type="InterPro" id="IPR037509">
    <property type="entry name" value="ThiC"/>
</dbReference>
<keyword evidence="6 10" id="KW-0784">Thiamine biosynthesis</keyword>
<dbReference type="NCBIfam" id="TIGR00190">
    <property type="entry name" value="thiC"/>
    <property type="match status" value="1"/>
</dbReference>
<keyword evidence="5 10" id="KW-0862">Zinc</keyword>
<keyword evidence="3 10" id="KW-0949">S-adenosyl-L-methionine</keyword>
<dbReference type="HAMAP" id="MF_00089">
    <property type="entry name" value="ThiC"/>
    <property type="match status" value="1"/>
</dbReference>
<feature type="binding site" evidence="10">
    <location>
        <position position="272"/>
    </location>
    <ligand>
        <name>substrate</name>
    </ligand>
</feature>
<feature type="binding site" evidence="10">
    <location>
        <position position="588"/>
    </location>
    <ligand>
        <name>[4Fe-4S] cluster</name>
        <dbReference type="ChEBI" id="CHEBI:49883"/>
        <note>4Fe-4S-S-AdoMet</note>
    </ligand>
</feature>
<evidence type="ECO:0000256" key="4">
    <source>
        <dbReference type="ARBA" id="ARBA00022723"/>
    </source>
</evidence>
<evidence type="ECO:0000259" key="11">
    <source>
        <dbReference type="Pfam" id="PF13667"/>
    </source>
</evidence>
<evidence type="ECO:0000256" key="10">
    <source>
        <dbReference type="HAMAP-Rule" id="MF_00089"/>
    </source>
</evidence>
<dbReference type="EMBL" id="CABPRV010000001">
    <property type="protein sequence ID" value="VVD61676.1"/>
    <property type="molecule type" value="Genomic_DNA"/>
</dbReference>
<feature type="binding site" evidence="10">
    <location>
        <position position="464"/>
    </location>
    <ligand>
        <name>substrate</name>
    </ligand>
</feature>
<feature type="binding site" evidence="10">
    <location>
        <position position="593"/>
    </location>
    <ligand>
        <name>[4Fe-4S] cluster</name>
        <dbReference type="ChEBI" id="CHEBI:49883"/>
        <note>4Fe-4S-S-AdoMet</note>
    </ligand>
</feature>
<comment type="caution">
    <text evidence="12">The sequence shown here is derived from an EMBL/GenBank/DDBJ whole genome shotgun (WGS) entry which is preliminary data.</text>
</comment>
<keyword evidence="7 10" id="KW-0408">Iron</keyword>
<keyword evidence="8 10" id="KW-0411">Iron-sulfur</keyword>
<organism evidence="12 13">
    <name type="scientific">Pandoraea capi</name>
    <dbReference type="NCBI Taxonomy" id="2508286"/>
    <lineage>
        <taxon>Bacteria</taxon>
        <taxon>Pseudomonadati</taxon>
        <taxon>Pseudomonadota</taxon>
        <taxon>Betaproteobacteria</taxon>
        <taxon>Burkholderiales</taxon>
        <taxon>Burkholderiaceae</taxon>
        <taxon>Pandoraea</taxon>
    </lineage>
</organism>
<evidence type="ECO:0000256" key="7">
    <source>
        <dbReference type="ARBA" id="ARBA00023004"/>
    </source>
</evidence>
<dbReference type="PANTHER" id="PTHR30557">
    <property type="entry name" value="THIAMINE BIOSYNTHESIS PROTEIN THIC"/>
    <property type="match status" value="1"/>
</dbReference>
<proteinExistence type="inferred from homology"/>
<dbReference type="NCBIfam" id="NF009895">
    <property type="entry name" value="PRK13352.1"/>
    <property type="match status" value="1"/>
</dbReference>
<comment type="function">
    <text evidence="1 10">Catalyzes the synthesis of the hydroxymethylpyrimidine phosphate (HMP-P) moiety of thiamine from aminoimidazole ribotide (AIR) in a radical S-adenosyl-L-methionine (SAM)-dependent reaction.</text>
</comment>
<gene>
    <name evidence="10" type="primary">thiC</name>
    <name evidence="12" type="ORF">PCA20602_00140</name>
</gene>
<evidence type="ECO:0000256" key="2">
    <source>
        <dbReference type="ARBA" id="ARBA00022485"/>
    </source>
</evidence>
<dbReference type="Gene3D" id="3.20.20.540">
    <property type="entry name" value="Radical SAM ThiC family, central domain"/>
    <property type="match status" value="1"/>
</dbReference>
<dbReference type="InterPro" id="IPR025747">
    <property type="entry name" value="ThiC-associated_dom"/>
</dbReference>
<evidence type="ECO:0000256" key="8">
    <source>
        <dbReference type="ARBA" id="ARBA00023014"/>
    </source>
</evidence>
<feature type="binding site" evidence="10">
    <location>
        <position position="337"/>
    </location>
    <ligand>
        <name>substrate</name>
    </ligand>
</feature>
<keyword evidence="13" id="KW-1185">Reference proteome</keyword>
<dbReference type="SFLD" id="SFLDF00407">
    <property type="entry name" value="phosphomethylpyrimidine_syntha"/>
    <property type="match status" value="1"/>
</dbReference>
<feature type="binding site" evidence="10">
    <location>
        <position position="301"/>
    </location>
    <ligand>
        <name>substrate</name>
    </ligand>
</feature>
<feature type="binding site" evidence="10">
    <location>
        <position position="437"/>
    </location>
    <ligand>
        <name>substrate</name>
    </ligand>
</feature>
<comment type="subunit">
    <text evidence="10">Homodimer.</text>
</comment>
<keyword evidence="4 10" id="KW-0479">Metal-binding</keyword>
<evidence type="ECO:0000256" key="1">
    <source>
        <dbReference type="ARBA" id="ARBA00003175"/>
    </source>
</evidence>
<feature type="binding site" evidence="10">
    <location>
        <position position="585"/>
    </location>
    <ligand>
        <name>[4Fe-4S] cluster</name>
        <dbReference type="ChEBI" id="CHEBI:49883"/>
        <note>4Fe-4S-S-AdoMet</note>
    </ligand>
</feature>
<reference evidence="12 13" key="1">
    <citation type="submission" date="2019-08" db="EMBL/GenBank/DDBJ databases">
        <authorList>
            <person name="Peeters C."/>
        </authorList>
    </citation>
    <scope>NUCLEOTIDE SEQUENCE [LARGE SCALE GENOMIC DNA]</scope>
    <source>
        <strain evidence="12 13">LMG 20602</strain>
    </source>
</reference>
<dbReference type="EC" id="4.1.99.17" evidence="10"/>
<dbReference type="NCBIfam" id="NF006763">
    <property type="entry name" value="PRK09284.1"/>
    <property type="match status" value="1"/>
</dbReference>
<feature type="binding site" evidence="10">
    <location>
        <position position="243"/>
    </location>
    <ligand>
        <name>substrate</name>
    </ligand>
</feature>
<dbReference type="SFLD" id="SFLDS00113">
    <property type="entry name" value="Radical_SAM_Phosphomethylpyrim"/>
    <property type="match status" value="1"/>
</dbReference>
<comment type="cofactor">
    <cofactor evidence="10">
        <name>[4Fe-4S] cluster</name>
        <dbReference type="ChEBI" id="CHEBI:49883"/>
    </cofactor>
    <text evidence="10">Binds 1 [4Fe-4S] cluster per subunit. The cluster is coordinated with 3 cysteines and an exchangeable S-adenosyl-L-methionine.</text>
</comment>
<comment type="pathway">
    <text evidence="10">Cofactor biosynthesis; thiamine diphosphate biosynthesis.</text>
</comment>
<feature type="binding site" evidence="10">
    <location>
        <position position="441"/>
    </location>
    <ligand>
        <name>Zn(2+)</name>
        <dbReference type="ChEBI" id="CHEBI:29105"/>
    </ligand>
</feature>
<accession>A0ABY6VTR3</accession>
<sequence length="638" mass="71125">MNANPKFLSANARVDEAAIAPLPNSRKIYVEGSRPDIQVPMREISQSDTPTSFGGEKNPPIYVYDTSGPYTDPNARIDIRSGLPALRAKWIEERNDTESLPGLSSAYGRERADDSATADLRFPGLHRTPRRAKAGKNVTQMHYARQGIITPEMEYIAIRENLRRQEYIESVRAAGPQGERLAKLLSRQHPGQHFGASIPAEITPEFVREEIARGRAIIPNNINHPESEPMIIGRNFLVKINANIGNSAVTSSIGEEVDKMTWAIRWGGDTVMDLSTGKHIHETREWILRNSPVPIGTVPIYQALEKVNGKAEDLTWEMFRDTLIEQAEQGVDYFTIHAGVRLAYVPMTANRMTGIVSRGGSIMAKWCLAHHKESFLYTHFEEICEIMKAYDVAFSLGDGLRPGSIYDANDEAQLSELKTLGELTQIAWKHDVQVMIEGPGHVPMQLIKENMDLQLEYCDEAPFYTLGPLTTDIAPGYDHITSGIGAATIGWYGTAMLCYVTPKEHLGLPNKDDVKEGIITYKLAAHAADLAKGHPGSQIRDNALSKARFEFRWEDQFNLGLDPDKAREFHDETLPKDSAKVAHFCSMCGPHFCSMKITQDVRDYAAKQGITDEAALKQGMEVKAVEFVKSGAEIYRRT</sequence>
<protein>
    <recommendedName>
        <fullName evidence="10">Phosphomethylpyrimidine synthase</fullName>
        <ecNumber evidence="10">4.1.99.17</ecNumber>
    </recommendedName>
    <alternativeName>
        <fullName evidence="10">Hydroxymethylpyrimidine phosphate synthase</fullName>
        <shortName evidence="10">HMP-P synthase</shortName>
        <shortName evidence="10">HMP-phosphate synthase</shortName>
        <shortName evidence="10">HMPP synthase</shortName>
    </alternativeName>
    <alternativeName>
        <fullName evidence="10">Thiamine biosynthesis protein ThiC</fullName>
    </alternativeName>
</protein>
<evidence type="ECO:0000256" key="3">
    <source>
        <dbReference type="ARBA" id="ARBA00022691"/>
    </source>
</evidence>